<dbReference type="Proteomes" id="UP000243423">
    <property type="component" value="Nucleomorph 3"/>
</dbReference>
<comment type="similarity">
    <text evidence="1">Belongs to the WD repeat G protein beta family. Ribosomal protein RACK1 subfamily.</text>
</comment>
<evidence type="ECO:0000313" key="5">
    <source>
        <dbReference type="EMBL" id="AEA39105.1"/>
    </source>
</evidence>
<dbReference type="GO" id="GO:0043022">
    <property type="term" value="F:ribosome binding"/>
    <property type="evidence" value="ECO:0007669"/>
    <property type="project" value="InterPro"/>
</dbReference>
<dbReference type="InterPro" id="IPR019775">
    <property type="entry name" value="WD40_repeat_CS"/>
</dbReference>
<dbReference type="EMBL" id="CP002174">
    <property type="protein sequence ID" value="AEA39105.1"/>
    <property type="molecule type" value="Genomic_DNA"/>
</dbReference>
<keyword evidence="2 4" id="KW-0853">WD repeat</keyword>
<dbReference type="CDD" id="cd00200">
    <property type="entry name" value="WD40"/>
    <property type="match status" value="1"/>
</dbReference>
<dbReference type="PROSITE" id="PS50294">
    <property type="entry name" value="WD_REPEATS_REGION"/>
    <property type="match status" value="3"/>
</dbReference>
<dbReference type="PROSITE" id="PS00678">
    <property type="entry name" value="WD_REPEATS_1"/>
    <property type="match status" value="2"/>
</dbReference>
<dbReference type="GO" id="GO:0045182">
    <property type="term" value="F:translation regulator activity"/>
    <property type="evidence" value="ECO:0007669"/>
    <property type="project" value="InterPro"/>
</dbReference>
<dbReference type="InterPro" id="IPR020472">
    <property type="entry name" value="WD40_PAC1"/>
</dbReference>
<keyword evidence="3" id="KW-0677">Repeat</keyword>
<name>F2HI42_9CRYP</name>
<feature type="repeat" description="WD" evidence="4">
    <location>
        <begin position="187"/>
        <end position="228"/>
    </location>
</feature>
<keyword evidence="5" id="KW-0542">Nucleomorph</keyword>
<evidence type="ECO:0000256" key="4">
    <source>
        <dbReference type="PROSITE-ProRule" id="PRU00221"/>
    </source>
</evidence>
<dbReference type="InterPro" id="IPR001680">
    <property type="entry name" value="WD40_rpt"/>
</dbReference>
<accession>F2HI42</accession>
<feature type="repeat" description="WD" evidence="4">
    <location>
        <begin position="59"/>
        <end position="100"/>
    </location>
</feature>
<dbReference type="Pfam" id="PF00400">
    <property type="entry name" value="WD40"/>
    <property type="match status" value="6"/>
</dbReference>
<organism evidence="5 6">
    <name type="scientific">Cryptomonas paramaecium</name>
    <dbReference type="NCBI Taxonomy" id="2898"/>
    <lineage>
        <taxon>Eukaryota</taxon>
        <taxon>Cryptophyceae</taxon>
        <taxon>Cryptomonadales</taxon>
        <taxon>Cryptomonadaceae</taxon>
        <taxon>Cryptomonas</taxon>
    </lineage>
</organism>
<feature type="repeat" description="WD" evidence="4">
    <location>
        <begin position="101"/>
        <end position="133"/>
    </location>
</feature>
<evidence type="ECO:0000256" key="3">
    <source>
        <dbReference type="ARBA" id="ARBA00022737"/>
    </source>
</evidence>
<dbReference type="SUPFAM" id="SSF50978">
    <property type="entry name" value="WD40 repeat-like"/>
    <property type="match status" value="1"/>
</dbReference>
<evidence type="ECO:0000256" key="1">
    <source>
        <dbReference type="ARBA" id="ARBA00007253"/>
    </source>
</evidence>
<dbReference type="PRINTS" id="PR00320">
    <property type="entry name" value="GPROTEINBRPT"/>
</dbReference>
<evidence type="ECO:0000256" key="2">
    <source>
        <dbReference type="ARBA" id="ARBA00022574"/>
    </source>
</evidence>
<gene>
    <name evidence="5" type="primary">gblp2</name>
    <name evidence="5" type="ORF">CPARA_3gp447</name>
</gene>
<dbReference type="PROSITE" id="PS50082">
    <property type="entry name" value="WD_REPEATS_2"/>
    <property type="match status" value="3"/>
</dbReference>
<geneLocation type="nucleomorph" evidence="5"/>
<evidence type="ECO:0000313" key="6">
    <source>
        <dbReference type="Proteomes" id="UP000243423"/>
    </source>
</evidence>
<dbReference type="PANTHER" id="PTHR19868">
    <property type="entry name" value="RECEPTOR FOR ACTIVATED PROTEIN KINASE C RACK1"/>
    <property type="match status" value="1"/>
</dbReference>
<dbReference type="FunFam" id="2.130.10.10:FF:000615">
    <property type="entry name" value="Receptor for activated C kinase 1"/>
    <property type="match status" value="1"/>
</dbReference>
<dbReference type="InterPro" id="IPR036322">
    <property type="entry name" value="WD40_repeat_dom_sf"/>
</dbReference>
<sequence length="313" mass="35868">MDSSIFNKFKFKLHSDAITCICVTSFNLPIFATGSRDCTILIWKIVREDEIKFIPKKRLRGHSHFISNLDFSMDGRFCLSSSWDKTINLWDIENTKIVKKFIGHQHDVLWAEFSKNNKKIISSSRDNTIKIWNTIGQCKSTLIDKISTSWISCVKFISNKNIGIMSCSWDGMIKIWNMSKKKVHTRFVGHKGYLCSLSISPDSSLCASGGKDGIVMLWDLQEAKHLYSLDINESINCLCFCPTRYWLCAGTSKGVKIWDLESKVMIEKVKADLPGYDMFKNKPMSMSINWTADGNFFFSGFIDGELKICYIRT</sequence>
<proteinExistence type="inferred from homology"/>
<dbReference type="AlphaFoldDB" id="F2HI42"/>
<dbReference type="GeneID" id="10447364"/>
<dbReference type="SMART" id="SM00320">
    <property type="entry name" value="WD40"/>
    <property type="match status" value="7"/>
</dbReference>
<dbReference type="Gene3D" id="2.130.10.10">
    <property type="entry name" value="YVTN repeat-like/Quinoprotein amine dehydrogenase"/>
    <property type="match status" value="1"/>
</dbReference>
<dbReference type="InterPro" id="IPR045223">
    <property type="entry name" value="RACK1-like"/>
</dbReference>
<protein>
    <submittedName>
        <fullName evidence="5">Guanine nucleotide-binding protein beta SU like protein</fullName>
    </submittedName>
</protein>
<dbReference type="RefSeq" id="XP_003240003.1">
    <property type="nucleotide sequence ID" value="XM_003239955.1"/>
</dbReference>
<dbReference type="InterPro" id="IPR015943">
    <property type="entry name" value="WD40/YVTN_repeat-like_dom_sf"/>
</dbReference>
<reference evidence="5 6" key="1">
    <citation type="journal article" date="2011" name="Genome Biol. Evol.">
        <title>Complete nucleomorph genome sequence of the nonphotosynthetic alga Cryptomonas paramecium reveals a core nucleomorph gene set.</title>
        <authorList>
            <person name="Tanifuji G."/>
            <person name="Onodera N.T."/>
            <person name="Wheeler T.J."/>
            <person name="Dlutek M."/>
            <person name="Donaher N."/>
            <person name="Archibald J.M."/>
        </authorList>
    </citation>
    <scope>NUCLEOTIDE SEQUENCE [LARGE SCALE GENOMIC DNA]</scope>
    <source>
        <strain evidence="5 6">CCAP977/2A</strain>
    </source>
</reference>